<dbReference type="Proteomes" id="UP001642540">
    <property type="component" value="Unassembled WGS sequence"/>
</dbReference>
<accession>A0ABP1QNM2</accession>
<feature type="region of interest" description="Disordered" evidence="1">
    <location>
        <begin position="1"/>
        <end position="32"/>
    </location>
</feature>
<sequence>MADFDASDVSVSESWADAQADTPTMGEGHSGSELRFKINPCLIVGPYYPPAIIVVRMIIRIDDFNRPILNFSRDFSDLIKREKRKSGRRKILSFINSKSQSHTT</sequence>
<comment type="caution">
    <text evidence="2">The sequence shown here is derived from an EMBL/GenBank/DDBJ whole genome shotgun (WGS) entry which is preliminary data.</text>
</comment>
<evidence type="ECO:0000313" key="3">
    <source>
        <dbReference type="Proteomes" id="UP001642540"/>
    </source>
</evidence>
<dbReference type="EMBL" id="CAXLJM020000041">
    <property type="protein sequence ID" value="CAL8109515.1"/>
    <property type="molecule type" value="Genomic_DNA"/>
</dbReference>
<protein>
    <submittedName>
        <fullName evidence="2">Uncharacterized protein</fullName>
    </submittedName>
</protein>
<proteinExistence type="predicted"/>
<name>A0ABP1QNM2_9HEXA</name>
<gene>
    <name evidence="2" type="ORF">ODALV1_LOCUS13440</name>
</gene>
<keyword evidence="3" id="KW-1185">Reference proteome</keyword>
<organism evidence="2 3">
    <name type="scientific">Orchesella dallaii</name>
    <dbReference type="NCBI Taxonomy" id="48710"/>
    <lineage>
        <taxon>Eukaryota</taxon>
        <taxon>Metazoa</taxon>
        <taxon>Ecdysozoa</taxon>
        <taxon>Arthropoda</taxon>
        <taxon>Hexapoda</taxon>
        <taxon>Collembola</taxon>
        <taxon>Entomobryomorpha</taxon>
        <taxon>Entomobryoidea</taxon>
        <taxon>Orchesellidae</taxon>
        <taxon>Orchesellinae</taxon>
        <taxon>Orchesella</taxon>
    </lineage>
</organism>
<reference evidence="2 3" key="1">
    <citation type="submission" date="2024-08" db="EMBL/GenBank/DDBJ databases">
        <authorList>
            <person name="Cucini C."/>
            <person name="Frati F."/>
        </authorList>
    </citation>
    <scope>NUCLEOTIDE SEQUENCE [LARGE SCALE GENOMIC DNA]</scope>
</reference>
<evidence type="ECO:0000313" key="2">
    <source>
        <dbReference type="EMBL" id="CAL8109515.1"/>
    </source>
</evidence>
<evidence type="ECO:0000256" key="1">
    <source>
        <dbReference type="SAM" id="MobiDB-lite"/>
    </source>
</evidence>